<evidence type="ECO:0000256" key="5">
    <source>
        <dbReference type="ARBA" id="ARBA00022692"/>
    </source>
</evidence>
<dbReference type="Proteomes" id="UP001152798">
    <property type="component" value="Chromosome 3"/>
</dbReference>
<feature type="transmembrane region" description="Helical" evidence="8">
    <location>
        <begin position="262"/>
        <end position="287"/>
    </location>
</feature>
<keyword evidence="4" id="KW-0762">Sugar transport</keyword>
<evidence type="ECO:0000256" key="6">
    <source>
        <dbReference type="ARBA" id="ARBA00022989"/>
    </source>
</evidence>
<dbReference type="SUPFAM" id="SSF103473">
    <property type="entry name" value="MFS general substrate transporter"/>
    <property type="match status" value="1"/>
</dbReference>
<feature type="transmembrane region" description="Helical" evidence="8">
    <location>
        <begin position="57"/>
        <end position="78"/>
    </location>
</feature>
<keyword evidence="6 8" id="KW-1133">Transmembrane helix</keyword>
<keyword evidence="7 8" id="KW-0472">Membrane</keyword>
<dbReference type="GO" id="GO:0022857">
    <property type="term" value="F:transmembrane transporter activity"/>
    <property type="evidence" value="ECO:0007669"/>
    <property type="project" value="InterPro"/>
</dbReference>
<feature type="transmembrane region" description="Helical" evidence="8">
    <location>
        <begin position="299"/>
        <end position="320"/>
    </location>
</feature>
<dbReference type="Gene3D" id="1.20.1250.20">
    <property type="entry name" value="MFS general substrate transporter like domains"/>
    <property type="match status" value="1"/>
</dbReference>
<evidence type="ECO:0000313" key="11">
    <source>
        <dbReference type="Proteomes" id="UP001152798"/>
    </source>
</evidence>
<dbReference type="InterPro" id="IPR005828">
    <property type="entry name" value="MFS_sugar_transport-like"/>
</dbReference>
<feature type="transmembrane region" description="Helical" evidence="8">
    <location>
        <begin position="332"/>
        <end position="351"/>
    </location>
</feature>
<dbReference type="InterPro" id="IPR005829">
    <property type="entry name" value="Sugar_transporter_CS"/>
</dbReference>
<dbReference type="EMBL" id="OV725079">
    <property type="protein sequence ID" value="CAH1397356.1"/>
    <property type="molecule type" value="Genomic_DNA"/>
</dbReference>
<dbReference type="InterPro" id="IPR020846">
    <property type="entry name" value="MFS_dom"/>
</dbReference>
<feature type="transmembrane region" description="Helical" evidence="8">
    <location>
        <begin position="20"/>
        <end position="45"/>
    </location>
</feature>
<keyword evidence="2" id="KW-0813">Transport</keyword>
<dbReference type="PANTHER" id="PTHR48021:SF46">
    <property type="entry name" value="MAJOR FACILITATOR SUPERFAMILY (MFS) PROFILE DOMAIN-CONTAINING PROTEIN"/>
    <property type="match status" value="1"/>
</dbReference>
<feature type="transmembrane region" description="Helical" evidence="8">
    <location>
        <begin position="163"/>
        <end position="182"/>
    </location>
</feature>
<reference evidence="10" key="1">
    <citation type="submission" date="2022-01" db="EMBL/GenBank/DDBJ databases">
        <authorList>
            <person name="King R."/>
        </authorList>
    </citation>
    <scope>NUCLEOTIDE SEQUENCE</scope>
</reference>
<evidence type="ECO:0000256" key="8">
    <source>
        <dbReference type="SAM" id="Phobius"/>
    </source>
</evidence>
<dbReference type="AlphaFoldDB" id="A0A9P0H8R5"/>
<proteinExistence type="predicted"/>
<dbReference type="GO" id="GO:0005886">
    <property type="term" value="C:plasma membrane"/>
    <property type="evidence" value="ECO:0007669"/>
    <property type="project" value="UniProtKB-SubCell"/>
</dbReference>
<feature type="transmembrane region" description="Helical" evidence="8">
    <location>
        <begin position="84"/>
        <end position="102"/>
    </location>
</feature>
<sequence length="368" mass="41374">MSVGPLCLAGWILVLFSKSLYSLILVRILHGLALGVVYTVTPIYTAEIAESRIRGRLVGMYQVIGSLGTIYSFSLGPYLEYDTFVFACLPLPIIFTIIWMFVPETPYYLLMTERVDKARKVLMYFRDGDVEEELEDMQKAVMEEMPKKKSWEILFSDKKEKKAFVIVQIVTITKFLTGIASIKSYTLEMFSRSGSCLPPEVMSILLASLLTVISFIAAFLSDWVGRKPLLLLSCFGCFVAHFLSGGYYYIHEKTAIDASNYIYILYIGLAMYCIFIEIGLGPLLQILQSEMFGTTTRGIAAGITEGLASLISLVTIKFYAPVNERYGAHVNFFFYSLVGLIGGVLLSFLMYETARKTIGQMETTPRNR</sequence>
<gene>
    <name evidence="10" type="ORF">NEZAVI_LOCUS7196</name>
</gene>
<dbReference type="InterPro" id="IPR003663">
    <property type="entry name" value="Sugar/inositol_transpt"/>
</dbReference>
<feature type="transmembrane region" description="Helical" evidence="8">
    <location>
        <begin position="202"/>
        <end position="220"/>
    </location>
</feature>
<feature type="transmembrane region" description="Helical" evidence="8">
    <location>
        <begin position="229"/>
        <end position="250"/>
    </location>
</feature>
<dbReference type="InterPro" id="IPR050549">
    <property type="entry name" value="MFS_Trehalose_Transporter"/>
</dbReference>
<comment type="subcellular location">
    <subcellularLocation>
        <location evidence="1">Cell membrane</location>
        <topology evidence="1">Multi-pass membrane protein</topology>
    </subcellularLocation>
</comment>
<feature type="domain" description="Major facilitator superfamily (MFS) profile" evidence="9">
    <location>
        <begin position="1"/>
        <end position="354"/>
    </location>
</feature>
<evidence type="ECO:0000256" key="4">
    <source>
        <dbReference type="ARBA" id="ARBA00022597"/>
    </source>
</evidence>
<keyword evidence="3" id="KW-1003">Cell membrane</keyword>
<evidence type="ECO:0000256" key="7">
    <source>
        <dbReference type="ARBA" id="ARBA00023136"/>
    </source>
</evidence>
<keyword evidence="11" id="KW-1185">Reference proteome</keyword>
<keyword evidence="5 8" id="KW-0812">Transmembrane</keyword>
<evidence type="ECO:0000313" key="10">
    <source>
        <dbReference type="EMBL" id="CAH1397356.1"/>
    </source>
</evidence>
<dbReference type="FunFam" id="1.20.1250.20:FF:000218">
    <property type="entry name" value="facilitated trehalose transporter Tret1"/>
    <property type="match status" value="1"/>
</dbReference>
<evidence type="ECO:0000256" key="1">
    <source>
        <dbReference type="ARBA" id="ARBA00004651"/>
    </source>
</evidence>
<evidence type="ECO:0000256" key="3">
    <source>
        <dbReference type="ARBA" id="ARBA00022475"/>
    </source>
</evidence>
<dbReference type="InterPro" id="IPR036259">
    <property type="entry name" value="MFS_trans_sf"/>
</dbReference>
<evidence type="ECO:0000259" key="9">
    <source>
        <dbReference type="PROSITE" id="PS50850"/>
    </source>
</evidence>
<accession>A0A9P0H8R5</accession>
<dbReference type="OrthoDB" id="6604526at2759"/>
<organism evidence="10 11">
    <name type="scientific">Nezara viridula</name>
    <name type="common">Southern green stink bug</name>
    <name type="synonym">Cimex viridulus</name>
    <dbReference type="NCBI Taxonomy" id="85310"/>
    <lineage>
        <taxon>Eukaryota</taxon>
        <taxon>Metazoa</taxon>
        <taxon>Ecdysozoa</taxon>
        <taxon>Arthropoda</taxon>
        <taxon>Hexapoda</taxon>
        <taxon>Insecta</taxon>
        <taxon>Pterygota</taxon>
        <taxon>Neoptera</taxon>
        <taxon>Paraneoptera</taxon>
        <taxon>Hemiptera</taxon>
        <taxon>Heteroptera</taxon>
        <taxon>Panheteroptera</taxon>
        <taxon>Pentatomomorpha</taxon>
        <taxon>Pentatomoidea</taxon>
        <taxon>Pentatomidae</taxon>
        <taxon>Pentatominae</taxon>
        <taxon>Nezara</taxon>
    </lineage>
</organism>
<dbReference type="PROSITE" id="PS50850">
    <property type="entry name" value="MFS"/>
    <property type="match status" value="1"/>
</dbReference>
<dbReference type="Pfam" id="PF00083">
    <property type="entry name" value="Sugar_tr"/>
    <property type="match status" value="1"/>
</dbReference>
<name>A0A9P0H8R5_NEZVI</name>
<protein>
    <recommendedName>
        <fullName evidence="9">Major facilitator superfamily (MFS) profile domain-containing protein</fullName>
    </recommendedName>
</protein>
<dbReference type="PROSITE" id="PS00216">
    <property type="entry name" value="SUGAR_TRANSPORT_1"/>
    <property type="match status" value="1"/>
</dbReference>
<dbReference type="PANTHER" id="PTHR48021">
    <property type="match status" value="1"/>
</dbReference>
<evidence type="ECO:0000256" key="2">
    <source>
        <dbReference type="ARBA" id="ARBA00022448"/>
    </source>
</evidence>
<dbReference type="PROSITE" id="PS00217">
    <property type="entry name" value="SUGAR_TRANSPORT_2"/>
    <property type="match status" value="1"/>
</dbReference>
<dbReference type="PRINTS" id="PR00171">
    <property type="entry name" value="SUGRTRNSPORT"/>
</dbReference>